<accession>A0A9D3BDU0</accession>
<evidence type="ECO:0000256" key="1">
    <source>
        <dbReference type="ARBA" id="ARBA00023319"/>
    </source>
</evidence>
<dbReference type="GO" id="GO:0009897">
    <property type="term" value="C:external side of plasma membrane"/>
    <property type="evidence" value="ECO:0007669"/>
    <property type="project" value="TreeGrafter"/>
</dbReference>
<sequence>MHWTLAGFCGLALTSLSVALQISQKPRFYGVKTGHSVGIYCSSSLKHLNSTVKWYKADEYNTQKMEIQTDERITLERKDLIQNAFLYLSALQTQDSGVYFCKINNTWGPGTKLQVVRPIDLSATLHRSKVKDGLIVLQGLMLAACITAVLLRKHKLVETSDSIYEEPETHHIYEGLAIETCEGALYEDLSLYQTEGAEAPWE</sequence>
<evidence type="ECO:0000313" key="5">
    <source>
        <dbReference type="Proteomes" id="UP000822369"/>
    </source>
</evidence>
<dbReference type="KEGG" id="nfu:107387651"/>
<feature type="domain" description="Ig-like" evidence="3">
    <location>
        <begin position="31"/>
        <end position="122"/>
    </location>
</feature>
<dbReference type="InterPro" id="IPR007110">
    <property type="entry name" value="Ig-like_dom"/>
</dbReference>
<dbReference type="CDD" id="cd00099">
    <property type="entry name" value="IgV"/>
    <property type="match status" value="1"/>
</dbReference>
<dbReference type="SMART" id="SM00409">
    <property type="entry name" value="IG"/>
    <property type="match status" value="1"/>
</dbReference>
<keyword evidence="1" id="KW-0393">Immunoglobulin domain</keyword>
<gene>
    <name evidence="4" type="ORF">G4P62_011838</name>
</gene>
<protein>
    <submittedName>
        <fullName evidence="4">LOC107387651-like protein</fullName>
    </submittedName>
</protein>
<evidence type="ECO:0000259" key="3">
    <source>
        <dbReference type="PROSITE" id="PS50835"/>
    </source>
</evidence>
<dbReference type="InterPro" id="IPR003599">
    <property type="entry name" value="Ig_sub"/>
</dbReference>
<feature type="signal peptide" evidence="2">
    <location>
        <begin position="1"/>
        <end position="19"/>
    </location>
</feature>
<dbReference type="GO" id="GO:0030183">
    <property type="term" value="P:B cell differentiation"/>
    <property type="evidence" value="ECO:0007669"/>
    <property type="project" value="TreeGrafter"/>
</dbReference>
<dbReference type="Gene3D" id="2.60.40.10">
    <property type="entry name" value="Immunoglobulins"/>
    <property type="match status" value="1"/>
</dbReference>
<evidence type="ECO:0000313" key="4">
    <source>
        <dbReference type="EMBL" id="KAF7203996.1"/>
    </source>
</evidence>
<dbReference type="PROSITE" id="PS50835">
    <property type="entry name" value="IG_LIKE"/>
    <property type="match status" value="1"/>
</dbReference>
<dbReference type="PANTHER" id="PTHR14334">
    <property type="entry name" value="B-CELL ANTIGEN RECEPTOR COMPLEX-ASSOCIATED PROTEIN"/>
    <property type="match status" value="1"/>
</dbReference>
<reference evidence="4" key="1">
    <citation type="submission" date="2020-03" db="EMBL/GenBank/DDBJ databases">
        <title>Intra-Species Differences in Population Size shape Life History and Genome Evolution.</title>
        <authorList>
            <person name="Willemsen D."/>
            <person name="Cui R."/>
            <person name="Valenzano D.R."/>
        </authorList>
    </citation>
    <scope>NUCLEOTIDE SEQUENCE</scope>
    <source>
        <strain evidence="4">GRZ</strain>
        <tissue evidence="4">Whole</tissue>
    </source>
</reference>
<dbReference type="OrthoDB" id="9894386at2759"/>
<dbReference type="PANTHER" id="PTHR14334:SF2">
    <property type="entry name" value="B-CELL ANTIGEN RECEPTOR COMPLEX-ASSOCIATED PROTEIN BETA CHAIN"/>
    <property type="match status" value="1"/>
</dbReference>
<comment type="caution">
    <text evidence="4">The sequence shown here is derived from an EMBL/GenBank/DDBJ whole genome shotgun (WGS) entry which is preliminary data.</text>
</comment>
<dbReference type="GO" id="GO:0019815">
    <property type="term" value="C:B cell receptor complex"/>
    <property type="evidence" value="ECO:0007669"/>
    <property type="project" value="TreeGrafter"/>
</dbReference>
<dbReference type="AlphaFoldDB" id="A0A9D3BDU0"/>
<dbReference type="InterPro" id="IPR013151">
    <property type="entry name" value="Immunoglobulin_dom"/>
</dbReference>
<dbReference type="GO" id="GO:0050853">
    <property type="term" value="P:B cell receptor signaling pathway"/>
    <property type="evidence" value="ECO:0007669"/>
    <property type="project" value="TreeGrafter"/>
</dbReference>
<organism evidence="4 5">
    <name type="scientific">Nothobranchius furzeri</name>
    <name type="common">Turquoise killifish</name>
    <dbReference type="NCBI Taxonomy" id="105023"/>
    <lineage>
        <taxon>Eukaryota</taxon>
        <taxon>Metazoa</taxon>
        <taxon>Chordata</taxon>
        <taxon>Craniata</taxon>
        <taxon>Vertebrata</taxon>
        <taxon>Euteleostomi</taxon>
        <taxon>Actinopterygii</taxon>
        <taxon>Neopterygii</taxon>
        <taxon>Teleostei</taxon>
        <taxon>Neoteleostei</taxon>
        <taxon>Acanthomorphata</taxon>
        <taxon>Ovalentaria</taxon>
        <taxon>Atherinomorphae</taxon>
        <taxon>Cyprinodontiformes</taxon>
        <taxon>Nothobranchiidae</taxon>
        <taxon>Nothobranchius</taxon>
    </lineage>
</organism>
<dbReference type="EMBL" id="JAAVVJ010000016">
    <property type="protein sequence ID" value="KAF7203996.1"/>
    <property type="molecule type" value="Genomic_DNA"/>
</dbReference>
<evidence type="ECO:0000256" key="2">
    <source>
        <dbReference type="SAM" id="SignalP"/>
    </source>
</evidence>
<dbReference type="InterPro" id="IPR036179">
    <property type="entry name" value="Ig-like_dom_sf"/>
</dbReference>
<keyword evidence="2" id="KW-0732">Signal</keyword>
<dbReference type="SUPFAM" id="SSF48726">
    <property type="entry name" value="Immunoglobulin"/>
    <property type="match status" value="1"/>
</dbReference>
<name>A0A9D3BDU0_NOTFU</name>
<dbReference type="Pfam" id="PF00047">
    <property type="entry name" value="ig"/>
    <property type="match status" value="1"/>
</dbReference>
<dbReference type="OMA" id="PVHFICY"/>
<dbReference type="InterPro" id="IPR013783">
    <property type="entry name" value="Ig-like_fold"/>
</dbReference>
<dbReference type="Proteomes" id="UP000822369">
    <property type="component" value="Chromosome 16"/>
</dbReference>
<feature type="chain" id="PRO_5039459013" evidence="2">
    <location>
        <begin position="20"/>
        <end position="202"/>
    </location>
</feature>
<proteinExistence type="predicted"/>